<reference evidence="6" key="3">
    <citation type="submission" date="2023-05" db="EMBL/GenBank/DDBJ databases">
        <authorList>
            <person name="Smith C.H."/>
        </authorList>
    </citation>
    <scope>NUCLEOTIDE SEQUENCE</scope>
    <source>
        <strain evidence="6">CHS0354</strain>
        <tissue evidence="6">Mantle</tissue>
    </source>
</reference>
<organism evidence="6 7">
    <name type="scientific">Potamilus streckersoni</name>
    <dbReference type="NCBI Taxonomy" id="2493646"/>
    <lineage>
        <taxon>Eukaryota</taxon>
        <taxon>Metazoa</taxon>
        <taxon>Spiralia</taxon>
        <taxon>Lophotrochozoa</taxon>
        <taxon>Mollusca</taxon>
        <taxon>Bivalvia</taxon>
        <taxon>Autobranchia</taxon>
        <taxon>Heteroconchia</taxon>
        <taxon>Palaeoheterodonta</taxon>
        <taxon>Unionida</taxon>
        <taxon>Unionoidea</taxon>
        <taxon>Unionidae</taxon>
        <taxon>Ambleminae</taxon>
        <taxon>Lampsilini</taxon>
        <taxon>Potamilus</taxon>
    </lineage>
</organism>
<evidence type="ECO:0000256" key="3">
    <source>
        <dbReference type="ARBA" id="ARBA00023128"/>
    </source>
</evidence>
<dbReference type="InterPro" id="IPR007523">
    <property type="entry name" value="NDUFAF3/AAMDC"/>
</dbReference>
<dbReference type="AlphaFoldDB" id="A0AAE0S9C1"/>
<keyword evidence="3" id="KW-0496">Mitochondrion</keyword>
<dbReference type="InterPro" id="IPR034095">
    <property type="entry name" value="NDUF3"/>
</dbReference>
<evidence type="ECO:0000256" key="2">
    <source>
        <dbReference type="ARBA" id="ARBA00021776"/>
    </source>
</evidence>
<feature type="region of interest" description="Disordered" evidence="5">
    <location>
        <begin position="187"/>
        <end position="240"/>
    </location>
</feature>
<comment type="caution">
    <text evidence="6">The sequence shown here is derived from an EMBL/GenBank/DDBJ whole genome shotgun (WGS) entry which is preliminary data.</text>
</comment>
<reference evidence="6" key="1">
    <citation type="journal article" date="2021" name="Genome Biol. Evol.">
        <title>A High-Quality Reference Genome for a Parasitic Bivalve with Doubly Uniparental Inheritance (Bivalvia: Unionida).</title>
        <authorList>
            <person name="Smith C.H."/>
        </authorList>
    </citation>
    <scope>NUCLEOTIDE SEQUENCE</scope>
    <source>
        <strain evidence="6">CHS0354</strain>
    </source>
</reference>
<dbReference type="GO" id="GO:0032981">
    <property type="term" value="P:mitochondrial respiratory chain complex I assembly"/>
    <property type="evidence" value="ECO:0007669"/>
    <property type="project" value="InterPro"/>
</dbReference>
<proteinExistence type="inferred from homology"/>
<comment type="similarity">
    <text evidence="4">Belongs to the NDUFAF3 family.</text>
</comment>
<evidence type="ECO:0000313" key="6">
    <source>
        <dbReference type="EMBL" id="KAK3587568.1"/>
    </source>
</evidence>
<name>A0AAE0S9C1_9BIVA</name>
<evidence type="ECO:0000256" key="1">
    <source>
        <dbReference type="ARBA" id="ARBA00004173"/>
    </source>
</evidence>
<dbReference type="Proteomes" id="UP001195483">
    <property type="component" value="Unassembled WGS sequence"/>
</dbReference>
<dbReference type="Gene3D" id="3.40.1230.10">
    <property type="entry name" value="MTH938-like"/>
    <property type="match status" value="1"/>
</dbReference>
<keyword evidence="7" id="KW-1185">Reference proteome</keyword>
<evidence type="ECO:0000256" key="5">
    <source>
        <dbReference type="SAM" id="MobiDB-lite"/>
    </source>
</evidence>
<dbReference type="SUPFAM" id="SSF64076">
    <property type="entry name" value="MTH938-like"/>
    <property type="match status" value="1"/>
</dbReference>
<sequence>MVSRISRALLTSIRTLHRSAVRRHNIEGDYIKTSMTFLGEEDEDYIHITAYSNMGFKLLNGPRIFGPCAIFPKSILHWNVSSVGDINEDSLTLFCILEPKIDILILGTGDDTKKFNYKLVKYLRSKGIGVEVLPTDLACTTFNFLNAERRPVAAGLIPPTYISMDNEMWASTDQEILNIKLDFSNNSGSPPANELAPMLEESRKKMKSLFGKGNSERKQEQEHMQKQAGKQTENDSDNKK</sequence>
<reference evidence="6" key="2">
    <citation type="journal article" date="2021" name="Genome Biol. Evol.">
        <title>Developing a high-quality reference genome for a parasitic bivalve with doubly uniparental inheritance (Bivalvia: Unionida).</title>
        <authorList>
            <person name="Smith C.H."/>
        </authorList>
    </citation>
    <scope>NUCLEOTIDE SEQUENCE</scope>
    <source>
        <strain evidence="6">CHS0354</strain>
        <tissue evidence="6">Mantle</tissue>
    </source>
</reference>
<protein>
    <recommendedName>
        <fullName evidence="2">NADH dehydrogenase [ubiquinone] 1 alpha subcomplex assembly factor 3</fullName>
    </recommendedName>
</protein>
<feature type="compositionally biased region" description="Basic and acidic residues" evidence="5">
    <location>
        <begin position="214"/>
        <end position="225"/>
    </location>
</feature>
<evidence type="ECO:0000256" key="4">
    <source>
        <dbReference type="ARBA" id="ARBA00049984"/>
    </source>
</evidence>
<dbReference type="EMBL" id="JAEAOA010000355">
    <property type="protein sequence ID" value="KAK3587568.1"/>
    <property type="molecule type" value="Genomic_DNA"/>
</dbReference>
<evidence type="ECO:0000313" key="7">
    <source>
        <dbReference type="Proteomes" id="UP001195483"/>
    </source>
</evidence>
<dbReference type="CDD" id="cd05125">
    <property type="entry name" value="Mth938_2P1-like"/>
    <property type="match status" value="1"/>
</dbReference>
<dbReference type="PANTHER" id="PTHR21192">
    <property type="entry name" value="NUCLEAR PROTEIN E3-3"/>
    <property type="match status" value="1"/>
</dbReference>
<dbReference type="GO" id="GO:0005743">
    <property type="term" value="C:mitochondrial inner membrane"/>
    <property type="evidence" value="ECO:0007669"/>
    <property type="project" value="TreeGrafter"/>
</dbReference>
<dbReference type="Pfam" id="PF04430">
    <property type="entry name" value="DUF498"/>
    <property type="match status" value="1"/>
</dbReference>
<comment type="subcellular location">
    <subcellularLocation>
        <location evidence="1">Mitochondrion</location>
    </subcellularLocation>
</comment>
<gene>
    <name evidence="6" type="ORF">CHS0354_004858</name>
</gene>
<accession>A0AAE0S9C1</accession>
<dbReference type="PANTHER" id="PTHR21192:SF2">
    <property type="entry name" value="NADH DEHYDROGENASE [UBIQUINONE] 1 ALPHA SUBCOMPLEX ASSEMBLY FACTOR 3"/>
    <property type="match status" value="1"/>
</dbReference>
<dbReference type="InterPro" id="IPR036748">
    <property type="entry name" value="MTH938-like_sf"/>
</dbReference>